<feature type="region of interest" description="Disordered" evidence="1">
    <location>
        <begin position="285"/>
        <end position="338"/>
    </location>
</feature>
<comment type="caution">
    <text evidence="4">The sequence shown here is derived from an EMBL/GenBank/DDBJ whole genome shotgun (WGS) entry which is preliminary data.</text>
</comment>
<dbReference type="Proteomes" id="UP000722791">
    <property type="component" value="Unassembled WGS sequence"/>
</dbReference>
<keyword evidence="2" id="KW-1133">Transmembrane helix</keyword>
<feature type="region of interest" description="Disordered" evidence="1">
    <location>
        <begin position="357"/>
        <end position="412"/>
    </location>
</feature>
<evidence type="ECO:0000256" key="1">
    <source>
        <dbReference type="SAM" id="MobiDB-lite"/>
    </source>
</evidence>
<feature type="compositionally biased region" description="Polar residues" evidence="1">
    <location>
        <begin position="373"/>
        <end position="388"/>
    </location>
</feature>
<gene>
    <name evidence="3" type="ORF">Vretifemale_9763</name>
    <name evidence="4" type="ORF">Vretimale_15999</name>
</gene>
<organism evidence="4 5">
    <name type="scientific">Volvox reticuliferus</name>
    <dbReference type="NCBI Taxonomy" id="1737510"/>
    <lineage>
        <taxon>Eukaryota</taxon>
        <taxon>Viridiplantae</taxon>
        <taxon>Chlorophyta</taxon>
        <taxon>core chlorophytes</taxon>
        <taxon>Chlorophyceae</taxon>
        <taxon>CS clade</taxon>
        <taxon>Chlamydomonadales</taxon>
        <taxon>Volvocaceae</taxon>
        <taxon>Volvox</taxon>
    </lineage>
</organism>
<feature type="compositionally biased region" description="Low complexity" evidence="1">
    <location>
        <begin position="508"/>
        <end position="522"/>
    </location>
</feature>
<dbReference type="EMBL" id="BNCQ01000045">
    <property type="protein sequence ID" value="GIM12755.1"/>
    <property type="molecule type" value="Genomic_DNA"/>
</dbReference>
<dbReference type="AlphaFoldDB" id="A0A8J4GT07"/>
<evidence type="ECO:0000313" key="6">
    <source>
        <dbReference type="Proteomes" id="UP000747110"/>
    </source>
</evidence>
<dbReference type="Proteomes" id="UP000747110">
    <property type="component" value="Unassembled WGS sequence"/>
</dbReference>
<evidence type="ECO:0000313" key="4">
    <source>
        <dbReference type="EMBL" id="GIM12755.1"/>
    </source>
</evidence>
<sequence length="1126" mass="119789">MPWELNSALSSPRTSFFIVLATFHLCTLVLNVLIRLENDAVPQNFRDVFPVYGSIFQRMGFILSHPHLTYRAVYSLNGGAVWITWNFYITKARLVFYLLSMLLNFRDTQADTLLTIMQRMQAVVYLTCQCFLNPRTEPSPSAFWYLERSFAWNLISHVVFPVRRAPMHVSFRWANTRLYGSIPSPVPLAKPRPLLGQAGPLEVVYAIISLMCIMFLTVSYVRLQFPMAERMPCILLREAAGNAVLLALEAWRCQCRRQGAATRMAEMAGLLAGQLRCSDSCKPSSSPKDAHCSGREDQPTETRVGMGRIQQPSQQRQPKHEDIQRLQQQQQQQRQQQRQQQYCKTADFQVPTLSPSQLYHHEDGCASSRKNSDGQQPSDALPLNNLSADLSVADAGIPGSGSGTGPAAAAERHEVPPVTAADGAGSAAHARTPGTAGAPPVIARFMVTPTANPTHAEDGRNSRSLYAVPLRPLRDVTRIGAHGRLAAAMAAAATCSTPVMSTTAEVATTAATPTTRGEPAAGCSSGSEGRGPTSVPAAALLARAVEGSQGSEQIFRRLLPPAVLAQLAPAMSSSAGADIDGMAISSLPRAPRYVGWTRLLSTRIKITGEGAQPELISDGYRERIAAVVAAAGQQLEGVYVRRGCIELVIDVRRFRRQGAPVAVDWAADSGELGSSHCGSSALQDCGSISSDNETINIQEIIWALQLRVQVIDDIMYNDQASMDGWQQGPPTDAIAHCGGGTDGTSSHRPVLTAWLRGGYVASIEAGTHGDLLHSGDTTAGAEPGVKGGCNTAPGRAYGSSRPHGVFKFTTERPLREAASGLETAPYVLSVRIVDANLSPLSTAWSAATMTAAAASINDGSSCSSRPYTFSPSVCTSLCGYQVQSSAVDATTLGSTHDPLELSVLVWSAERQSLDLSIRSRDRYLPVAHGSVTWLPAATTGEPASGHCGGCLAVVNITVLELPSPPALLMVGVMENIRSGSPVQGLAPLLLLDDLALQEELNHGLCERVGGTRRSEGDEVATAGNDGGAFPVELKELISDLGGFLQNAAAGKAGAANAATAAALTASGGGGGGSGSADESIGLARVDELRLHLPDLGMHLLQWFMVTGGSQRWPLMITRLLRELASL</sequence>
<feature type="transmembrane region" description="Helical" evidence="2">
    <location>
        <begin position="15"/>
        <end position="36"/>
    </location>
</feature>
<keyword evidence="6" id="KW-1185">Reference proteome</keyword>
<feature type="transmembrane region" description="Helical" evidence="2">
    <location>
        <begin position="203"/>
        <end position="223"/>
    </location>
</feature>
<accession>A0A8J4GT07</accession>
<evidence type="ECO:0000313" key="3">
    <source>
        <dbReference type="EMBL" id="GIL80583.1"/>
    </source>
</evidence>
<dbReference type="EMBL" id="BNCP01000019">
    <property type="protein sequence ID" value="GIL80583.1"/>
    <property type="molecule type" value="Genomic_DNA"/>
</dbReference>
<reference evidence="4" key="1">
    <citation type="journal article" date="2021" name="Proc. Natl. Acad. Sci. U.S.A.">
        <title>Three genomes in the algal genus Volvox reveal the fate of a haploid sex-determining region after a transition to homothallism.</title>
        <authorList>
            <person name="Yamamoto K."/>
            <person name="Hamaji T."/>
            <person name="Kawai-Toyooka H."/>
            <person name="Matsuzaki R."/>
            <person name="Takahashi F."/>
            <person name="Nishimura Y."/>
            <person name="Kawachi M."/>
            <person name="Noguchi H."/>
            <person name="Minakuchi Y."/>
            <person name="Umen J.G."/>
            <person name="Toyoda A."/>
            <person name="Nozaki H."/>
        </authorList>
    </citation>
    <scope>NUCLEOTIDE SEQUENCE</scope>
    <source>
        <strain evidence="4">NIES-3785</strain>
        <strain evidence="3">NIES-3786</strain>
    </source>
</reference>
<feature type="compositionally biased region" description="Low complexity" evidence="1">
    <location>
        <begin position="325"/>
        <end position="338"/>
    </location>
</feature>
<feature type="region of interest" description="Disordered" evidence="1">
    <location>
        <begin position="508"/>
        <end position="531"/>
    </location>
</feature>
<proteinExistence type="predicted"/>
<keyword evidence="2" id="KW-0472">Membrane</keyword>
<feature type="compositionally biased region" description="Basic and acidic residues" evidence="1">
    <location>
        <begin position="288"/>
        <end position="300"/>
    </location>
</feature>
<keyword evidence="2" id="KW-0812">Transmembrane</keyword>
<evidence type="ECO:0000313" key="5">
    <source>
        <dbReference type="Proteomes" id="UP000722791"/>
    </source>
</evidence>
<protein>
    <submittedName>
        <fullName evidence="4">Uncharacterized protein</fullName>
    </submittedName>
</protein>
<name>A0A8J4GT07_9CHLO</name>
<evidence type="ECO:0000256" key="2">
    <source>
        <dbReference type="SAM" id="Phobius"/>
    </source>
</evidence>
<dbReference type="OrthoDB" id="549628at2759"/>